<proteinExistence type="predicted"/>
<reference evidence="2 3" key="1">
    <citation type="submission" date="2015-01" db="EMBL/GenBank/DDBJ databases">
        <title>Enhanced salinomycin production by adjusting the supply of polyketide extender units in Streptomyce albus DSM 41398.</title>
        <authorList>
            <person name="Lu C."/>
        </authorList>
    </citation>
    <scope>NUCLEOTIDE SEQUENCE [LARGE SCALE GENOMIC DNA]</scope>
    <source>
        <strain evidence="3">ATCC 21838 / DSM 41398 / FERM P-419 / JCM 4703 / NBRC 107858</strain>
    </source>
</reference>
<evidence type="ECO:0000313" key="2">
    <source>
        <dbReference type="EMBL" id="AJE85337.1"/>
    </source>
</evidence>
<evidence type="ECO:0000313" key="3">
    <source>
        <dbReference type="Proteomes" id="UP000031523"/>
    </source>
</evidence>
<feature type="region of interest" description="Disordered" evidence="1">
    <location>
        <begin position="16"/>
        <end position="52"/>
    </location>
</feature>
<dbReference type="Proteomes" id="UP000031523">
    <property type="component" value="Chromosome"/>
</dbReference>
<dbReference type="AlphaFoldDB" id="A0A0B5F4T9"/>
<evidence type="ECO:0000256" key="1">
    <source>
        <dbReference type="SAM" id="MobiDB-lite"/>
    </source>
</evidence>
<dbReference type="KEGG" id="sals:SLNWT_4961"/>
<sequence length="52" mass="5296">MLEEVRGGGLRKSVGHAPILAHRSPRRGCATGRGCERAGGTADTGRRGIGGP</sequence>
<keyword evidence="3" id="KW-1185">Reference proteome</keyword>
<accession>A0A0B5F4T9</accession>
<dbReference type="EMBL" id="CP010519">
    <property type="protein sequence ID" value="AJE85337.1"/>
    <property type="molecule type" value="Genomic_DNA"/>
</dbReference>
<gene>
    <name evidence="2" type="ORF">SLNWT_4961</name>
</gene>
<name>A0A0B5F4T9_STRA4</name>
<protein>
    <submittedName>
        <fullName evidence="2">Uncharacterized protein</fullName>
    </submittedName>
</protein>
<organism evidence="2 3">
    <name type="scientific">Streptomyces albus (strain ATCC 21838 / DSM 41398 / FERM P-419 / JCM 4703 / NBRC 107858)</name>
    <dbReference type="NCBI Taxonomy" id="1081613"/>
    <lineage>
        <taxon>Bacteria</taxon>
        <taxon>Bacillati</taxon>
        <taxon>Actinomycetota</taxon>
        <taxon>Actinomycetes</taxon>
        <taxon>Kitasatosporales</taxon>
        <taxon>Streptomycetaceae</taxon>
        <taxon>Streptomyces</taxon>
    </lineage>
</organism>